<keyword evidence="1" id="KW-0812">Transmembrane</keyword>
<feature type="chain" id="PRO_5032461293" evidence="2">
    <location>
        <begin position="29"/>
        <end position="80"/>
    </location>
</feature>
<proteinExistence type="predicted"/>
<organism evidence="3 4">
    <name type="scientific">Afipia massiliensis</name>
    <dbReference type="NCBI Taxonomy" id="211460"/>
    <lineage>
        <taxon>Bacteria</taxon>
        <taxon>Pseudomonadati</taxon>
        <taxon>Pseudomonadota</taxon>
        <taxon>Alphaproteobacteria</taxon>
        <taxon>Hyphomicrobiales</taxon>
        <taxon>Nitrobacteraceae</taxon>
        <taxon>Afipia</taxon>
    </lineage>
</organism>
<keyword evidence="1" id="KW-1133">Transmembrane helix</keyword>
<dbReference type="EMBL" id="JACHIJ010000005">
    <property type="protein sequence ID" value="MBB5053553.1"/>
    <property type="molecule type" value="Genomic_DNA"/>
</dbReference>
<feature type="transmembrane region" description="Helical" evidence="1">
    <location>
        <begin position="20"/>
        <end position="41"/>
    </location>
</feature>
<comment type="caution">
    <text evidence="3">The sequence shown here is derived from an EMBL/GenBank/DDBJ whole genome shotgun (WGS) entry which is preliminary data.</text>
</comment>
<dbReference type="AlphaFoldDB" id="A0A840N0D7"/>
<reference evidence="3 4" key="1">
    <citation type="submission" date="2020-08" db="EMBL/GenBank/DDBJ databases">
        <title>Genomic Encyclopedia of Type Strains, Phase IV (KMG-IV): sequencing the most valuable type-strain genomes for metagenomic binning, comparative biology and taxonomic classification.</title>
        <authorList>
            <person name="Goeker M."/>
        </authorList>
    </citation>
    <scope>NUCLEOTIDE SEQUENCE [LARGE SCALE GENOMIC DNA]</scope>
    <source>
        <strain evidence="3 4">DSM 17498</strain>
    </source>
</reference>
<protein>
    <submittedName>
        <fullName evidence="3">Uncharacterized protein</fullName>
    </submittedName>
</protein>
<gene>
    <name evidence="3" type="ORF">HNQ36_003553</name>
</gene>
<evidence type="ECO:0000256" key="1">
    <source>
        <dbReference type="SAM" id="Phobius"/>
    </source>
</evidence>
<keyword evidence="2" id="KW-0732">Signal</keyword>
<accession>A0A840N0D7</accession>
<name>A0A840N0D7_9BRAD</name>
<evidence type="ECO:0000313" key="3">
    <source>
        <dbReference type="EMBL" id="MBB5053553.1"/>
    </source>
</evidence>
<sequence>MTVHIAQWTCTKKPALLRALLLQLSVVAAVVSTVMTTVMSASEAKSDAGSTAVVVRLWGIVSLRSIVAIAPTVGANVSVA</sequence>
<feature type="signal peptide" evidence="2">
    <location>
        <begin position="1"/>
        <end position="28"/>
    </location>
</feature>
<evidence type="ECO:0000256" key="2">
    <source>
        <dbReference type="SAM" id="SignalP"/>
    </source>
</evidence>
<keyword evidence="1" id="KW-0472">Membrane</keyword>
<dbReference type="Proteomes" id="UP000521227">
    <property type="component" value="Unassembled WGS sequence"/>
</dbReference>
<feature type="transmembrane region" description="Helical" evidence="1">
    <location>
        <begin position="53"/>
        <end position="74"/>
    </location>
</feature>
<evidence type="ECO:0000313" key="4">
    <source>
        <dbReference type="Proteomes" id="UP000521227"/>
    </source>
</evidence>